<dbReference type="EMBL" id="KV918785">
    <property type="protein sequence ID" value="OSX79831.1"/>
    <property type="molecule type" value="Genomic_DNA"/>
</dbReference>
<protein>
    <submittedName>
        <fullName evidence="2">Uncharacterized protein</fullName>
    </submittedName>
</protein>
<feature type="compositionally biased region" description="Basic and acidic residues" evidence="1">
    <location>
        <begin position="1"/>
        <end position="10"/>
    </location>
</feature>
<sequence>MEPTVKKDGVGPHLATGAAGSSPRVERPGGNKAAKRNKVLKRKAEAGLVEGNEDGGAIKAQLGSLAEAITPDIKLKLRRHEDNLRVQAHKLALVTFNSLYAGVSMSLAERRAAREKLQHD</sequence>
<organism evidence="2 3">
    <name type="scientific">Porphyra umbilicalis</name>
    <name type="common">Purple laver</name>
    <name type="synonym">Red alga</name>
    <dbReference type="NCBI Taxonomy" id="2786"/>
    <lineage>
        <taxon>Eukaryota</taxon>
        <taxon>Rhodophyta</taxon>
        <taxon>Bangiophyceae</taxon>
        <taxon>Bangiales</taxon>
        <taxon>Bangiaceae</taxon>
        <taxon>Porphyra</taxon>
    </lineage>
</organism>
<dbReference type="AlphaFoldDB" id="A0A1X6PG56"/>
<name>A0A1X6PG56_PORUM</name>
<evidence type="ECO:0000313" key="3">
    <source>
        <dbReference type="Proteomes" id="UP000218209"/>
    </source>
</evidence>
<dbReference type="Proteomes" id="UP000218209">
    <property type="component" value="Unassembled WGS sequence"/>
</dbReference>
<keyword evidence="3" id="KW-1185">Reference proteome</keyword>
<reference evidence="2 3" key="1">
    <citation type="submission" date="2017-03" db="EMBL/GenBank/DDBJ databases">
        <title>WGS assembly of Porphyra umbilicalis.</title>
        <authorList>
            <person name="Brawley S.H."/>
            <person name="Blouin N.A."/>
            <person name="Ficko-Blean E."/>
            <person name="Wheeler G.L."/>
            <person name="Lohr M."/>
            <person name="Goodson H.V."/>
            <person name="Jenkins J.W."/>
            <person name="Blaby-Haas C.E."/>
            <person name="Helliwell K.E."/>
            <person name="Chan C."/>
            <person name="Marriage T."/>
            <person name="Bhattacharya D."/>
            <person name="Klein A.S."/>
            <person name="Badis Y."/>
            <person name="Brodie J."/>
            <person name="Cao Y."/>
            <person name="Collen J."/>
            <person name="Dittami S.M."/>
            <person name="Gachon C.M."/>
            <person name="Green B.R."/>
            <person name="Karpowicz S."/>
            <person name="Kim J.W."/>
            <person name="Kudahl U."/>
            <person name="Lin S."/>
            <person name="Michel G."/>
            <person name="Mittag M."/>
            <person name="Olson B.J."/>
            <person name="Pangilinan J."/>
            <person name="Peng Y."/>
            <person name="Qiu H."/>
            <person name="Shu S."/>
            <person name="Singer J.T."/>
            <person name="Smith A.G."/>
            <person name="Sprecher B.N."/>
            <person name="Wagner V."/>
            <person name="Wang W."/>
            <person name="Wang Z.-Y."/>
            <person name="Yan J."/>
            <person name="Yarish C."/>
            <person name="Zoeuner-Riek S."/>
            <person name="Zhuang Y."/>
            <person name="Zou Y."/>
            <person name="Lindquist E.A."/>
            <person name="Grimwood J."/>
            <person name="Barry K."/>
            <person name="Rokhsar D.S."/>
            <person name="Schmutz J."/>
            <person name="Stiller J.W."/>
            <person name="Grossman A.R."/>
            <person name="Prochnik S.E."/>
        </authorList>
    </citation>
    <scope>NUCLEOTIDE SEQUENCE [LARGE SCALE GENOMIC DNA]</scope>
    <source>
        <strain evidence="2">4086291</strain>
    </source>
</reference>
<gene>
    <name evidence="2" type="ORF">BU14_0070s0006</name>
</gene>
<evidence type="ECO:0000313" key="2">
    <source>
        <dbReference type="EMBL" id="OSX79831.1"/>
    </source>
</evidence>
<evidence type="ECO:0000256" key="1">
    <source>
        <dbReference type="SAM" id="MobiDB-lite"/>
    </source>
</evidence>
<feature type="region of interest" description="Disordered" evidence="1">
    <location>
        <begin position="1"/>
        <end position="39"/>
    </location>
</feature>
<accession>A0A1X6PG56</accession>
<proteinExistence type="predicted"/>